<dbReference type="RefSeq" id="WP_115670360.1">
    <property type="nucleotide sequence ID" value="NZ_UEYP01000005.1"/>
</dbReference>
<keyword evidence="3" id="KW-1185">Reference proteome</keyword>
<proteinExistence type="predicted"/>
<accession>A0A376AJ20</accession>
<name>A0A376AJ20_9HYPH</name>
<dbReference type="AlphaFoldDB" id="A0A376AJ20"/>
<gene>
    <name evidence="2" type="ORF">RHIZ70_3513</name>
</gene>
<organism evidence="2 3">
    <name type="scientific">Ciceribacter selenitireducens ATCC BAA-1503</name>
    <dbReference type="NCBI Taxonomy" id="1336235"/>
    <lineage>
        <taxon>Bacteria</taxon>
        <taxon>Pseudomonadati</taxon>
        <taxon>Pseudomonadota</taxon>
        <taxon>Alphaproteobacteria</taxon>
        <taxon>Hyphomicrobiales</taxon>
        <taxon>Rhizobiaceae</taxon>
        <taxon>Ciceribacter</taxon>
    </lineage>
</organism>
<dbReference type="Proteomes" id="UP000254764">
    <property type="component" value="Unassembled WGS sequence"/>
</dbReference>
<keyword evidence="1" id="KW-0732">Signal</keyword>
<dbReference type="EMBL" id="UEYP01000005">
    <property type="protein sequence ID" value="SSC67805.1"/>
    <property type="molecule type" value="Genomic_DNA"/>
</dbReference>
<evidence type="ECO:0000313" key="3">
    <source>
        <dbReference type="Proteomes" id="UP000254764"/>
    </source>
</evidence>
<dbReference type="OrthoDB" id="7852244at2"/>
<protein>
    <submittedName>
        <fullName evidence="2">Uncharacterized protein</fullName>
    </submittedName>
</protein>
<reference evidence="3" key="1">
    <citation type="submission" date="2018-07" db="EMBL/GenBank/DDBJ databases">
        <authorList>
            <person name="Peiro R."/>
            <person name="Begona"/>
            <person name="Cbmso G."/>
            <person name="Lopez M."/>
            <person name="Gonzalez S."/>
        </authorList>
    </citation>
    <scope>NUCLEOTIDE SEQUENCE [LARGE SCALE GENOMIC DNA]</scope>
</reference>
<feature type="chain" id="PRO_5016606897" evidence="1">
    <location>
        <begin position="23"/>
        <end position="167"/>
    </location>
</feature>
<sequence>MKMRLTSSIAAAWVAGAFPAAAADCPIERAVYAEPEAGVELRFDASGENTPLSHRFTLVSSNAKMKVDGHVLYDPEIERPVAMALDNCPEGDVTGADIAACTIWKGIIYAADKATGQVDLIPDEGADAPDSLILPGFGPVIAASAFGAAMTTTPWDIFSFKQCSPKA</sequence>
<evidence type="ECO:0000256" key="1">
    <source>
        <dbReference type="SAM" id="SignalP"/>
    </source>
</evidence>
<feature type="signal peptide" evidence="1">
    <location>
        <begin position="1"/>
        <end position="22"/>
    </location>
</feature>
<evidence type="ECO:0000313" key="2">
    <source>
        <dbReference type="EMBL" id="SSC67805.1"/>
    </source>
</evidence>